<organism evidence="1 2">
    <name type="scientific">Kaistia dalseonensis</name>
    <dbReference type="NCBI Taxonomy" id="410840"/>
    <lineage>
        <taxon>Bacteria</taxon>
        <taxon>Pseudomonadati</taxon>
        <taxon>Pseudomonadota</taxon>
        <taxon>Alphaproteobacteria</taxon>
        <taxon>Hyphomicrobiales</taxon>
        <taxon>Kaistiaceae</taxon>
        <taxon>Kaistia</taxon>
    </lineage>
</organism>
<dbReference type="Proteomes" id="UP001241603">
    <property type="component" value="Unassembled WGS sequence"/>
</dbReference>
<dbReference type="EMBL" id="JAUSVO010000003">
    <property type="protein sequence ID" value="MDQ0438357.1"/>
    <property type="molecule type" value="Genomic_DNA"/>
</dbReference>
<evidence type="ECO:0000313" key="2">
    <source>
        <dbReference type="Proteomes" id="UP001241603"/>
    </source>
</evidence>
<gene>
    <name evidence="1" type="ORF">QO014_002749</name>
</gene>
<keyword evidence="2" id="KW-1185">Reference proteome</keyword>
<sequence>MTIKPDFTSRALYTIGYEGSVLADFVATLALRHIELVVDVRDVPISRKPGFSKRALESQLAAAGIDYLHIRSLGDPKAGRIAAREGRFDEFRSIYSQHLTTDAAQLGLDSAIAAATGRSACLLCFERDFSNCHRRMVADAMTRRAGFVVTHLGVKAGLAMTIEKADRALHDRAEQVGFR</sequence>
<dbReference type="PANTHER" id="PTHR39337:SF1">
    <property type="entry name" value="BLR5642 PROTEIN"/>
    <property type="match status" value="1"/>
</dbReference>
<dbReference type="InterPro" id="IPR007438">
    <property type="entry name" value="DUF488"/>
</dbReference>
<comment type="caution">
    <text evidence="1">The sequence shown here is derived from an EMBL/GenBank/DDBJ whole genome shotgun (WGS) entry which is preliminary data.</text>
</comment>
<protein>
    <submittedName>
        <fullName evidence="1">Uncharacterized protein (DUF488 family)</fullName>
    </submittedName>
</protein>
<dbReference type="RefSeq" id="WP_266349245.1">
    <property type="nucleotide sequence ID" value="NZ_JAPKNG010000003.1"/>
</dbReference>
<evidence type="ECO:0000313" key="1">
    <source>
        <dbReference type="EMBL" id="MDQ0438357.1"/>
    </source>
</evidence>
<dbReference type="Pfam" id="PF04343">
    <property type="entry name" value="DUF488"/>
    <property type="match status" value="1"/>
</dbReference>
<proteinExistence type="predicted"/>
<name>A0ABU0H8M1_9HYPH</name>
<dbReference type="PANTHER" id="PTHR39337">
    <property type="entry name" value="BLR5642 PROTEIN"/>
    <property type="match status" value="1"/>
</dbReference>
<accession>A0ABU0H8M1</accession>
<reference evidence="1 2" key="1">
    <citation type="submission" date="2023-07" db="EMBL/GenBank/DDBJ databases">
        <title>Genomic Encyclopedia of Type Strains, Phase IV (KMG-IV): sequencing the most valuable type-strain genomes for metagenomic binning, comparative biology and taxonomic classification.</title>
        <authorList>
            <person name="Goeker M."/>
        </authorList>
    </citation>
    <scope>NUCLEOTIDE SEQUENCE [LARGE SCALE GENOMIC DNA]</scope>
    <source>
        <strain evidence="1 2">B6-8</strain>
    </source>
</reference>